<dbReference type="EMBL" id="JAAALK010000289">
    <property type="protein sequence ID" value="KAG8051023.1"/>
    <property type="molecule type" value="Genomic_DNA"/>
</dbReference>
<feature type="compositionally biased region" description="Low complexity" evidence="1">
    <location>
        <begin position="19"/>
        <end position="43"/>
    </location>
</feature>
<feature type="compositionally biased region" description="Pro residues" evidence="1">
    <location>
        <begin position="44"/>
        <end position="53"/>
    </location>
</feature>
<sequence length="85" mass="9091">MLEFSPHLGWEFTHPSPPEENSSPHSPTYRCPYPASMPARPASSPAPPPRPPSYPVGVPACPSAYPAAADEPRDVRVVCGCRAPI</sequence>
<dbReference type="Proteomes" id="UP000729402">
    <property type="component" value="Unassembled WGS sequence"/>
</dbReference>
<evidence type="ECO:0000313" key="2">
    <source>
        <dbReference type="EMBL" id="KAG8051023.1"/>
    </source>
</evidence>
<feature type="region of interest" description="Disordered" evidence="1">
    <location>
        <begin position="1"/>
        <end position="53"/>
    </location>
</feature>
<protein>
    <submittedName>
        <fullName evidence="2">Uncharacterized protein</fullName>
    </submittedName>
</protein>
<comment type="caution">
    <text evidence="2">The sequence shown here is derived from an EMBL/GenBank/DDBJ whole genome shotgun (WGS) entry which is preliminary data.</text>
</comment>
<reference evidence="2" key="1">
    <citation type="journal article" date="2021" name="bioRxiv">
        <title>Whole Genome Assembly and Annotation of Northern Wild Rice, Zizania palustris L., Supports a Whole Genome Duplication in the Zizania Genus.</title>
        <authorList>
            <person name="Haas M."/>
            <person name="Kono T."/>
            <person name="Macchietto M."/>
            <person name="Millas R."/>
            <person name="McGilp L."/>
            <person name="Shao M."/>
            <person name="Duquette J."/>
            <person name="Hirsch C.N."/>
            <person name="Kimball J."/>
        </authorList>
    </citation>
    <scope>NUCLEOTIDE SEQUENCE</scope>
    <source>
        <tissue evidence="2">Fresh leaf tissue</tissue>
    </source>
</reference>
<keyword evidence="3" id="KW-1185">Reference proteome</keyword>
<evidence type="ECO:0000313" key="3">
    <source>
        <dbReference type="Proteomes" id="UP000729402"/>
    </source>
</evidence>
<proteinExistence type="predicted"/>
<gene>
    <name evidence="2" type="ORF">GUJ93_ZPchr0009g954</name>
</gene>
<organism evidence="2 3">
    <name type="scientific">Zizania palustris</name>
    <name type="common">Northern wild rice</name>
    <dbReference type="NCBI Taxonomy" id="103762"/>
    <lineage>
        <taxon>Eukaryota</taxon>
        <taxon>Viridiplantae</taxon>
        <taxon>Streptophyta</taxon>
        <taxon>Embryophyta</taxon>
        <taxon>Tracheophyta</taxon>
        <taxon>Spermatophyta</taxon>
        <taxon>Magnoliopsida</taxon>
        <taxon>Liliopsida</taxon>
        <taxon>Poales</taxon>
        <taxon>Poaceae</taxon>
        <taxon>BOP clade</taxon>
        <taxon>Oryzoideae</taxon>
        <taxon>Oryzeae</taxon>
        <taxon>Zizaniinae</taxon>
        <taxon>Zizania</taxon>
    </lineage>
</organism>
<dbReference type="AlphaFoldDB" id="A0A8J5RSQ9"/>
<reference evidence="2" key="2">
    <citation type="submission" date="2021-02" db="EMBL/GenBank/DDBJ databases">
        <authorList>
            <person name="Kimball J.A."/>
            <person name="Haas M.W."/>
            <person name="Macchietto M."/>
            <person name="Kono T."/>
            <person name="Duquette J."/>
            <person name="Shao M."/>
        </authorList>
    </citation>
    <scope>NUCLEOTIDE SEQUENCE</scope>
    <source>
        <tissue evidence="2">Fresh leaf tissue</tissue>
    </source>
</reference>
<accession>A0A8J5RSQ9</accession>
<name>A0A8J5RSQ9_ZIZPA</name>
<evidence type="ECO:0000256" key="1">
    <source>
        <dbReference type="SAM" id="MobiDB-lite"/>
    </source>
</evidence>